<evidence type="ECO:0000313" key="1">
    <source>
        <dbReference type="EMBL" id="RHY40449.1"/>
    </source>
</evidence>
<organism evidence="2 4">
    <name type="scientific">Aphanomyces astaci</name>
    <name type="common">Crayfish plague agent</name>
    <dbReference type="NCBI Taxonomy" id="112090"/>
    <lineage>
        <taxon>Eukaryota</taxon>
        <taxon>Sar</taxon>
        <taxon>Stramenopiles</taxon>
        <taxon>Oomycota</taxon>
        <taxon>Saprolegniomycetes</taxon>
        <taxon>Saprolegniales</taxon>
        <taxon>Verrucalvaceae</taxon>
        <taxon>Aphanomyces</taxon>
    </lineage>
</organism>
<dbReference type="EMBL" id="QUTC01005986">
    <property type="protein sequence ID" value="RHY54662.1"/>
    <property type="molecule type" value="Genomic_DNA"/>
</dbReference>
<evidence type="ECO:0000313" key="2">
    <source>
        <dbReference type="EMBL" id="RHY54662.1"/>
    </source>
</evidence>
<dbReference type="Proteomes" id="UP000265716">
    <property type="component" value="Unassembled WGS sequence"/>
</dbReference>
<reference evidence="4 5" key="1">
    <citation type="submission" date="2018-08" db="EMBL/GenBank/DDBJ databases">
        <title>Aphanomyces genome sequencing and annotation.</title>
        <authorList>
            <person name="Minardi D."/>
            <person name="Oidtmann B."/>
            <person name="Van Der Giezen M."/>
            <person name="Studholme D.J."/>
        </authorList>
    </citation>
    <scope>NUCLEOTIDE SEQUENCE [LARGE SCALE GENOMIC DNA]</scope>
    <source>
        <strain evidence="3 5">197901</strain>
        <strain evidence="2 4">SA</strain>
        <strain evidence="1 6">Si</strain>
    </source>
</reference>
<comment type="caution">
    <text evidence="2">The sequence shown here is derived from an EMBL/GenBank/DDBJ whole genome shotgun (WGS) entry which is preliminary data.</text>
</comment>
<name>A0A397D2F0_APHAT</name>
<gene>
    <name evidence="3" type="ORF">DYB31_004113</name>
    <name evidence="1" type="ORF">DYB34_001015</name>
    <name evidence="2" type="ORF">DYB38_003424</name>
</gene>
<accession>A0A397D2F0</accession>
<sequence>MSLAGDPHHHKCHPKLLKQCMRDVARRDAFLIKKALDAVTYFARERPYGSQVLLELRVQTDMGRDPCGLHGGR</sequence>
<dbReference type="Proteomes" id="UP000266196">
    <property type="component" value="Unassembled WGS sequence"/>
</dbReference>
<evidence type="ECO:0000313" key="5">
    <source>
        <dbReference type="Proteomes" id="UP000266196"/>
    </source>
</evidence>
<proteinExistence type="predicted"/>
<dbReference type="AlphaFoldDB" id="A0A397D2F0"/>
<evidence type="ECO:0000313" key="4">
    <source>
        <dbReference type="Proteomes" id="UP000265716"/>
    </source>
</evidence>
<dbReference type="EMBL" id="QUTE01010744">
    <property type="protein sequence ID" value="RHZ12363.1"/>
    <property type="molecule type" value="Genomic_DNA"/>
</dbReference>
<dbReference type="Proteomes" id="UP000283543">
    <property type="component" value="Unassembled WGS sequence"/>
</dbReference>
<dbReference type="EMBL" id="QUTB01009872">
    <property type="protein sequence ID" value="RHY40449.1"/>
    <property type="molecule type" value="Genomic_DNA"/>
</dbReference>
<protein>
    <submittedName>
        <fullName evidence="2">Uncharacterized protein</fullName>
    </submittedName>
</protein>
<evidence type="ECO:0000313" key="6">
    <source>
        <dbReference type="Proteomes" id="UP000283543"/>
    </source>
</evidence>
<evidence type="ECO:0000313" key="3">
    <source>
        <dbReference type="EMBL" id="RHZ12363.1"/>
    </source>
</evidence>